<proteinExistence type="predicted"/>
<protein>
    <submittedName>
        <fullName evidence="1">SCY1-like protein 2 (Trinotate prediction)</fullName>
    </submittedName>
</protein>
<name>A0A6B2FZF0_MYXSQ</name>
<dbReference type="AlphaFoldDB" id="A0A6B2FZF0"/>
<reference evidence="1" key="1">
    <citation type="submission" date="2018-11" db="EMBL/GenBank/DDBJ databases">
        <title>Myxobolus squamalis genome and transcriptome.</title>
        <authorList>
            <person name="Yahalomi D."/>
            <person name="Atkinson S.D."/>
            <person name="Neuhof M."/>
            <person name="Chang E.S."/>
            <person name="Philippe H."/>
            <person name="Cartwright P."/>
            <person name="Bartholomew J.L."/>
            <person name="Huchon D."/>
        </authorList>
    </citation>
    <scope>NUCLEOTIDE SEQUENCE</scope>
    <source>
        <strain evidence="1">71B08</strain>
        <tissue evidence="1">Whole</tissue>
    </source>
</reference>
<sequence length="380" mass="42504">MIFIVLSLPDFKTDADMILNKISFLFVDDDKNIKLLLLNNFILILKLSEGQNMERLSRLLKSSLLCKELDVQTISLAIIRDNCSNIFFSSTASELYPALKECAFKSSAINVQVNAIIALSKLLKYIKDKIKLDDMIHQLCSLSTTEPATALSLLGALQTISKYCKDNIDPTILATVVVPYILKNTQTVKLNSNQLTMHFKIIDHFICIIKEKTLSRVQSNQFSVPNSLLPANNKVPNTFNSKCFTSIFDPTISNAAQPIIIPSKLSNTQPSSISALRPIKNSPPNYFNSSKQIFQNQDFSLNNVGNSLPNYNALHELNSYNNCTSSMSIFNSSDQFAISNQNFNSNEATNLMNLDPTQSPQQNKPIAKHDQSFLNFDHFG</sequence>
<dbReference type="EMBL" id="GHBR01000083">
    <property type="protein sequence ID" value="NDJ95696.1"/>
    <property type="molecule type" value="Transcribed_RNA"/>
</dbReference>
<accession>A0A6B2FZF0</accession>
<evidence type="ECO:0000313" key="1">
    <source>
        <dbReference type="EMBL" id="NDJ95696.1"/>
    </source>
</evidence>
<dbReference type="SUPFAM" id="SSF48371">
    <property type="entry name" value="ARM repeat"/>
    <property type="match status" value="1"/>
</dbReference>
<organism evidence="1">
    <name type="scientific">Myxobolus squamalis</name>
    <name type="common">Myxosporean</name>
    <dbReference type="NCBI Taxonomy" id="59785"/>
    <lineage>
        <taxon>Eukaryota</taxon>
        <taxon>Metazoa</taxon>
        <taxon>Cnidaria</taxon>
        <taxon>Myxozoa</taxon>
        <taxon>Myxosporea</taxon>
        <taxon>Bivalvulida</taxon>
        <taxon>Platysporina</taxon>
        <taxon>Myxobolidae</taxon>
        <taxon>Myxobolus</taxon>
    </lineage>
</organism>
<dbReference type="InterPro" id="IPR016024">
    <property type="entry name" value="ARM-type_fold"/>
</dbReference>